<evidence type="ECO:0000313" key="1">
    <source>
        <dbReference type="EMBL" id="KAL1197773.1"/>
    </source>
</evidence>
<dbReference type="AlphaFoldDB" id="A0ABD0ZT32"/>
<accession>A0ABD0ZT32</accession>
<dbReference type="Proteomes" id="UP001558713">
    <property type="component" value="Unassembled WGS sequence"/>
</dbReference>
<sequence length="105" mass="12077">MLDMYVVYEMTTRGLSQKDFVAVADLIKEGVEITKEAKKVVLGSKFQDFTKLVTSPEFPLKKRVERALRIESNPSPLVFPFLAFTLFIKQIIHFFCTLSIPPFVF</sequence>
<proteinExistence type="predicted"/>
<dbReference type="Gene3D" id="3.90.1150.10">
    <property type="entry name" value="Aspartate Aminotransferase, domain 1"/>
    <property type="match status" value="1"/>
</dbReference>
<keyword evidence="2" id="KW-1185">Reference proteome</keyword>
<dbReference type="InterPro" id="IPR015422">
    <property type="entry name" value="PyrdxlP-dep_Trfase_small"/>
</dbReference>
<reference evidence="1 2" key="1">
    <citation type="submission" date="2024-04" db="EMBL/GenBank/DDBJ databases">
        <title>Genome assembly C_amara_ONT_v2.</title>
        <authorList>
            <person name="Yant L."/>
            <person name="Moore C."/>
            <person name="Slenker M."/>
        </authorList>
    </citation>
    <scope>NUCLEOTIDE SEQUENCE [LARGE SCALE GENOMIC DNA]</scope>
    <source>
        <tissue evidence="1">Leaf</tissue>
    </source>
</reference>
<evidence type="ECO:0000313" key="2">
    <source>
        <dbReference type="Proteomes" id="UP001558713"/>
    </source>
</evidence>
<dbReference type="EMBL" id="JBANAX010000685">
    <property type="protein sequence ID" value="KAL1197773.1"/>
    <property type="molecule type" value="Genomic_DNA"/>
</dbReference>
<organism evidence="1 2">
    <name type="scientific">Cardamine amara subsp. amara</name>
    <dbReference type="NCBI Taxonomy" id="228776"/>
    <lineage>
        <taxon>Eukaryota</taxon>
        <taxon>Viridiplantae</taxon>
        <taxon>Streptophyta</taxon>
        <taxon>Embryophyta</taxon>
        <taxon>Tracheophyta</taxon>
        <taxon>Spermatophyta</taxon>
        <taxon>Magnoliopsida</taxon>
        <taxon>eudicotyledons</taxon>
        <taxon>Gunneridae</taxon>
        <taxon>Pentapetalae</taxon>
        <taxon>rosids</taxon>
        <taxon>malvids</taxon>
        <taxon>Brassicales</taxon>
        <taxon>Brassicaceae</taxon>
        <taxon>Cardamineae</taxon>
        <taxon>Cardamine</taxon>
    </lineage>
</organism>
<protein>
    <submittedName>
        <fullName evidence="1">Serine hydroxymethyltransferase 3</fullName>
    </submittedName>
</protein>
<name>A0ABD0ZT32_CARAN</name>
<comment type="caution">
    <text evidence="1">The sequence shown here is derived from an EMBL/GenBank/DDBJ whole genome shotgun (WGS) entry which is preliminary data.</text>
</comment>
<gene>
    <name evidence="1" type="ORF">V5N11_003676</name>
</gene>